<dbReference type="Pfam" id="PF02627">
    <property type="entry name" value="CMD"/>
    <property type="match status" value="1"/>
</dbReference>
<dbReference type="PANTHER" id="PTHR33570">
    <property type="entry name" value="4-CARBOXYMUCONOLACTONE DECARBOXYLASE FAMILY PROTEIN"/>
    <property type="match status" value="1"/>
</dbReference>
<reference evidence="3" key="1">
    <citation type="submission" date="2017-02" db="EMBL/GenBank/DDBJ databases">
        <title>Complete genome sequence of Cupriavidus necator strain NH9, a 3-chlorobenzoate degrader.</title>
        <authorList>
            <person name="Moriuchi R."/>
            <person name="Dohra H."/>
            <person name="Ogawa N."/>
        </authorList>
    </citation>
    <scope>NUCLEOTIDE SEQUENCE [LARGE SCALE GENOMIC DNA]</scope>
    <source>
        <strain evidence="3">NH9</strain>
    </source>
</reference>
<dbReference type="KEGG" id="cuh:BJN34_03255"/>
<accession>A0A1U9UJZ7</accession>
<feature type="domain" description="Carboxymuconolactone decarboxylase-like" evidence="1">
    <location>
        <begin position="47"/>
        <end position="125"/>
    </location>
</feature>
<dbReference type="Gene3D" id="1.20.1290.10">
    <property type="entry name" value="AhpD-like"/>
    <property type="match status" value="1"/>
</dbReference>
<evidence type="ECO:0000259" key="1">
    <source>
        <dbReference type="Pfam" id="PF02627"/>
    </source>
</evidence>
<dbReference type="InterPro" id="IPR029032">
    <property type="entry name" value="AhpD-like"/>
</dbReference>
<name>A0A1U9UJZ7_CUPNE</name>
<dbReference type="InterPro" id="IPR052512">
    <property type="entry name" value="4CMD/NDH-1_regulator"/>
</dbReference>
<dbReference type="AlphaFoldDB" id="A0A1U9UJZ7"/>
<dbReference type="GO" id="GO:0051920">
    <property type="term" value="F:peroxiredoxin activity"/>
    <property type="evidence" value="ECO:0007669"/>
    <property type="project" value="InterPro"/>
</dbReference>
<dbReference type="PANTHER" id="PTHR33570:SF2">
    <property type="entry name" value="CARBOXYMUCONOLACTONE DECARBOXYLASE-LIKE DOMAIN-CONTAINING PROTEIN"/>
    <property type="match status" value="1"/>
</dbReference>
<dbReference type="EMBL" id="CP017757">
    <property type="protein sequence ID" value="AQV92910.1"/>
    <property type="molecule type" value="Genomic_DNA"/>
</dbReference>
<dbReference type="RefSeq" id="WP_078195336.1">
    <property type="nucleotide sequence ID" value="NZ_CP017757.2"/>
</dbReference>
<gene>
    <name evidence="2" type="ORF">BJN34_03255</name>
</gene>
<evidence type="ECO:0000313" key="3">
    <source>
        <dbReference type="Proteomes" id="UP000189627"/>
    </source>
</evidence>
<sequence>MAEPSQLPAYTPTPAFEAGLDVRTEVLGAEHVKRALDAAAQQGDTSLQQLVTEFAWGTVWTREGLDRKQRSLATVSMLIALNRPQELAGHLRGALANGVTPQELRELMVHSAVYCGFPAALDASRKLTEVLDAASA</sequence>
<dbReference type="Proteomes" id="UP000189627">
    <property type="component" value="Chromosome 1"/>
</dbReference>
<dbReference type="SUPFAM" id="SSF69118">
    <property type="entry name" value="AhpD-like"/>
    <property type="match status" value="1"/>
</dbReference>
<dbReference type="InterPro" id="IPR003779">
    <property type="entry name" value="CMD-like"/>
</dbReference>
<organism evidence="2 3">
    <name type="scientific">Cupriavidus necator</name>
    <name type="common">Alcaligenes eutrophus</name>
    <name type="synonym">Ralstonia eutropha</name>
    <dbReference type="NCBI Taxonomy" id="106590"/>
    <lineage>
        <taxon>Bacteria</taxon>
        <taxon>Pseudomonadati</taxon>
        <taxon>Pseudomonadota</taxon>
        <taxon>Betaproteobacteria</taxon>
        <taxon>Burkholderiales</taxon>
        <taxon>Burkholderiaceae</taxon>
        <taxon>Cupriavidus</taxon>
    </lineage>
</organism>
<evidence type="ECO:0000313" key="2">
    <source>
        <dbReference type="EMBL" id="AQV92910.1"/>
    </source>
</evidence>
<protein>
    <submittedName>
        <fullName evidence="2">4-carboxymuconolactone decarboxylase</fullName>
    </submittedName>
</protein>
<proteinExistence type="predicted"/>
<dbReference type="OrthoDB" id="9801400at2"/>